<keyword evidence="3" id="KW-0472">Membrane</keyword>
<reference evidence="6" key="1">
    <citation type="submission" date="2021-09" db="EMBL/GenBank/DDBJ databases">
        <authorList>
            <consortium name="AG Swart"/>
            <person name="Singh M."/>
            <person name="Singh A."/>
            <person name="Seah K."/>
            <person name="Emmerich C."/>
        </authorList>
    </citation>
    <scope>NUCLEOTIDE SEQUENCE</scope>
    <source>
        <strain evidence="6">ATCC30299</strain>
    </source>
</reference>
<dbReference type="InterPro" id="IPR009030">
    <property type="entry name" value="Growth_fac_rcpt_cys_sf"/>
</dbReference>
<dbReference type="InterPro" id="IPR011641">
    <property type="entry name" value="Tyr-kin_ephrin_A/B_rcpt-like"/>
</dbReference>
<feature type="chain" id="PRO_5043403854" description="Tyrosine-protein kinase ephrin type A/B receptor-like domain-containing protein" evidence="4">
    <location>
        <begin position="18"/>
        <end position="1138"/>
    </location>
</feature>
<evidence type="ECO:0000256" key="2">
    <source>
        <dbReference type="ARBA" id="ARBA00022737"/>
    </source>
</evidence>
<feature type="transmembrane region" description="Helical" evidence="3">
    <location>
        <begin position="1021"/>
        <end position="1038"/>
    </location>
</feature>
<organism evidence="6 7">
    <name type="scientific">Blepharisma stoltei</name>
    <dbReference type="NCBI Taxonomy" id="1481888"/>
    <lineage>
        <taxon>Eukaryota</taxon>
        <taxon>Sar</taxon>
        <taxon>Alveolata</taxon>
        <taxon>Ciliophora</taxon>
        <taxon>Postciliodesmatophora</taxon>
        <taxon>Heterotrichea</taxon>
        <taxon>Heterotrichida</taxon>
        <taxon>Blepharismidae</taxon>
        <taxon>Blepharisma</taxon>
    </lineage>
</organism>
<proteinExistence type="predicted"/>
<dbReference type="PANTHER" id="PTHR46093:SF18">
    <property type="entry name" value="FIBRONECTIN TYPE-III DOMAIN-CONTAINING PROTEIN"/>
    <property type="match status" value="1"/>
</dbReference>
<evidence type="ECO:0000313" key="6">
    <source>
        <dbReference type="EMBL" id="CAG9321027.1"/>
    </source>
</evidence>
<dbReference type="AlphaFoldDB" id="A0AAU9JJM5"/>
<dbReference type="SUPFAM" id="SSF57184">
    <property type="entry name" value="Growth factor receptor domain"/>
    <property type="match status" value="1"/>
</dbReference>
<protein>
    <recommendedName>
        <fullName evidence="5">Tyrosine-protein kinase ephrin type A/B receptor-like domain-containing protein</fullName>
    </recommendedName>
</protein>
<evidence type="ECO:0000259" key="5">
    <source>
        <dbReference type="Pfam" id="PF07699"/>
    </source>
</evidence>
<evidence type="ECO:0000256" key="1">
    <source>
        <dbReference type="ARBA" id="ARBA00022441"/>
    </source>
</evidence>
<dbReference type="EMBL" id="CAJZBQ010000027">
    <property type="protein sequence ID" value="CAG9321027.1"/>
    <property type="molecule type" value="Genomic_DNA"/>
</dbReference>
<evidence type="ECO:0000313" key="7">
    <source>
        <dbReference type="Proteomes" id="UP001162131"/>
    </source>
</evidence>
<keyword evidence="4" id="KW-0732">Signal</keyword>
<evidence type="ECO:0000256" key="3">
    <source>
        <dbReference type="SAM" id="Phobius"/>
    </source>
</evidence>
<dbReference type="InterPro" id="IPR015915">
    <property type="entry name" value="Kelch-typ_b-propeller"/>
</dbReference>
<evidence type="ECO:0000256" key="4">
    <source>
        <dbReference type="SAM" id="SignalP"/>
    </source>
</evidence>
<dbReference type="Proteomes" id="UP001162131">
    <property type="component" value="Unassembled WGS sequence"/>
</dbReference>
<feature type="transmembrane region" description="Helical" evidence="3">
    <location>
        <begin position="1045"/>
        <end position="1067"/>
    </location>
</feature>
<accession>A0AAU9JJM5</accession>
<name>A0AAU9JJM5_9CILI</name>
<dbReference type="Gene3D" id="2.10.50.10">
    <property type="entry name" value="Tumor Necrosis Factor Receptor, subunit A, domain 2"/>
    <property type="match status" value="1"/>
</dbReference>
<feature type="transmembrane region" description="Helical" evidence="3">
    <location>
        <begin position="810"/>
        <end position="831"/>
    </location>
</feature>
<feature type="domain" description="Tyrosine-protein kinase ephrin type A/B receptor-like" evidence="5">
    <location>
        <begin position="689"/>
        <end position="723"/>
    </location>
</feature>
<dbReference type="PANTHER" id="PTHR46093">
    <property type="entry name" value="ACYL-COA-BINDING DOMAIN-CONTAINING PROTEIN 5"/>
    <property type="match status" value="1"/>
</dbReference>
<feature type="transmembrane region" description="Helical" evidence="3">
    <location>
        <begin position="756"/>
        <end position="778"/>
    </location>
</feature>
<keyword evidence="1" id="KW-0880">Kelch repeat</keyword>
<comment type="caution">
    <text evidence="6">The sequence shown here is derived from an EMBL/GenBank/DDBJ whole genome shotgun (WGS) entry which is preliminary data.</text>
</comment>
<keyword evidence="2" id="KW-0677">Repeat</keyword>
<keyword evidence="3" id="KW-0812">Transmembrane</keyword>
<dbReference type="Gene3D" id="2.120.10.80">
    <property type="entry name" value="Kelch-type beta propeller"/>
    <property type="match status" value="3"/>
</dbReference>
<dbReference type="SMART" id="SM01411">
    <property type="entry name" value="Ephrin_rec_like"/>
    <property type="match status" value="2"/>
</dbReference>
<dbReference type="Pfam" id="PF24681">
    <property type="entry name" value="Kelch_KLHDC2_KLHL20_DRC7"/>
    <property type="match status" value="2"/>
</dbReference>
<dbReference type="Pfam" id="PF07699">
    <property type="entry name" value="Ephrin_rec_like"/>
    <property type="match status" value="1"/>
</dbReference>
<dbReference type="SUPFAM" id="SSF117281">
    <property type="entry name" value="Kelch motif"/>
    <property type="match status" value="2"/>
</dbReference>
<keyword evidence="3" id="KW-1133">Transmembrane helix</keyword>
<keyword evidence="7" id="KW-1185">Reference proteome</keyword>
<sequence length="1138" mass="127824">MWICIRILLSLIILTESLKSIKIPRTDTPPNTRKFSSSTYDKIHNRMIIFAGSSDQREYYNDIWCYQFNSSEWLQLNPATPIFPAPRISPALFYDQNENRIFIFGGKTYLGIASDFWSFNLDYFIWEQISLKGSTISPTSFAAYCSFVWNNKHYHAIFGGESTDSVHTRLYLLEFENLTSSLMPNNGNPPTTTQNQMAFYKDSIYIWGGSGNKFLYDTDLYAYNLTSQEWNIIKIDGSIPSGRIFHSIGVYSIFLYIFPGFNYNYDHDVVDIWRINLNSLKNWELVNYTSNSDTIPRGSAISIFVDSMVYQFSGSTITNDLISIDLSLSTPHFTTISANWVSPPARMRFSMALVNTNIVVFGGMGNNGELYNDLWVFDLRKETWKSIESSGLPSARSGQATAQSLFGMAIFGGENNNGLLNDFYIFSLALQTWFSISISSTNYPSPRKGACMYFIDLYIILFGGITKSGTVNDVWMFNIYELTWTELTPYDSKAPPLAWHQCIVEDKDEGYNYYAFFGQLSDGMPNRYLYRFNIASRDWISITSFGDEVGISPSEATATLFPNYIIIIGGEFGDYYVSDLITAFSIKNFTVVSKESMGIRLFAHQSVYFTDKLYIFGGGLAINTLLTGRLTSSTLYKISFEDSAIEYPCSLGSYKNNSECVICQPGSYSSNYDSSECTKCPAGIFLNRYGAQAQSLCIPCLSGSYSDNPGAILCKNCPAGMHCEIGSTNPIPEYFLLSTSSKQPSSYKGGTGTVNYWTTVFEIIIGVFIFLLILCSILNRPFWNAIAKADMFDTQHNKDNEPMWKRKTSIGGFFSIVGKFWAFFLVLLLVLQRIYDNITETTSLIPILNLAQEAGTISADILVVVTLYNYGGSCAQNGACVNGVSLSWDNTVNDYTTLHCELIDKNCFIFSTCKSCSLSSSSYMKLGLSESNSYASYFSVNVTSDSSIPGESSSYETNIYPPKGYFFIGSDPTSVTFIMTSSLFLSDSSAWKNNQTGYLVSFGSTVLGSTKTAEMMTFNRYFSILINFNIDLSGLLIVRTITMDFLLFLSSAFGAVSGLLGFVGWSMENFEGFCDEKKEKLQKKNENRKLVKKGSKFVAIFQKLYNYKNISKESTIDFESRHLADNNAEYNCNGFSLF</sequence>
<gene>
    <name evidence="6" type="ORF">BSTOLATCC_MIC27599</name>
</gene>
<feature type="signal peptide" evidence="4">
    <location>
        <begin position="1"/>
        <end position="17"/>
    </location>
</feature>